<gene>
    <name evidence="1" type="ordered locus">LOC_Os11g31810</name>
</gene>
<reference evidence="1" key="3">
    <citation type="submission" date="2006-01" db="EMBL/GenBank/DDBJ databases">
        <authorList>
            <person name="Buell R."/>
        </authorList>
    </citation>
    <scope>NUCLEOTIDE SEQUENCE</scope>
</reference>
<name>Q2R3I6_ORYSJ</name>
<dbReference type="EMBL" id="DP000010">
    <property type="protein sequence ID" value="ABA93949.1"/>
    <property type="molecule type" value="Genomic_DNA"/>
</dbReference>
<accession>Q2R3I6</accession>
<dbReference type="AlphaFoldDB" id="Q2R3I6"/>
<sequence length="223" mass="25674">MENFFEGRGFQSVVKMYYAEETFDKDVLLWWLHVDDPCQTWEDMTFVLRRKFVYSLDSVRFNWVIDPFKSIKSNKFQDSLEKVVAAAILQSLATKPTDSSKEFHEEDSQLLLKGAVLDQTVMHESDGLSMMAWEVHSDDTPVDVKGQRSNIFQTACKIQDKAEVFAALKVKKKAIAPTSKPRTALLQEGENDVTVRSKIIAYESSGENAIARTSECYWYLWEF</sequence>
<reference evidence="1" key="1">
    <citation type="journal article" date="2005" name="BMC Biol.">
        <title>The sequence of rice chromosomes 11 and 12, rich in disease resistance genes and recent gene duplications.</title>
        <authorList>
            <consortium name="The rice chromosomes 11 and 12 sequencing consortia"/>
        </authorList>
    </citation>
    <scope>NUCLEOTIDE SEQUENCE [LARGE SCALE GENOMIC DNA]</scope>
</reference>
<evidence type="ECO:0000313" key="1">
    <source>
        <dbReference type="EMBL" id="ABA93949.1"/>
    </source>
</evidence>
<organism evidence="1">
    <name type="scientific">Oryza sativa subsp. japonica</name>
    <name type="common">Rice</name>
    <dbReference type="NCBI Taxonomy" id="39947"/>
    <lineage>
        <taxon>Eukaryota</taxon>
        <taxon>Viridiplantae</taxon>
        <taxon>Streptophyta</taxon>
        <taxon>Embryophyta</taxon>
        <taxon>Tracheophyta</taxon>
        <taxon>Spermatophyta</taxon>
        <taxon>Magnoliopsida</taxon>
        <taxon>Liliopsida</taxon>
        <taxon>Poales</taxon>
        <taxon>Poaceae</taxon>
        <taxon>BOP clade</taxon>
        <taxon>Oryzoideae</taxon>
        <taxon>Oryzeae</taxon>
        <taxon>Oryzinae</taxon>
        <taxon>Oryza</taxon>
        <taxon>Oryza sativa</taxon>
    </lineage>
</organism>
<proteinExistence type="predicted"/>
<reference evidence="1" key="2">
    <citation type="submission" date="2005-04" db="EMBL/GenBank/DDBJ databases">
        <authorList>
            <person name="Buell C.R."/>
            <person name="Wing R.A."/>
            <person name="McCombie W.A."/>
            <person name="Ouyang S."/>
        </authorList>
    </citation>
    <scope>NUCLEOTIDE SEQUENCE</scope>
</reference>
<protein>
    <submittedName>
        <fullName evidence="1">Uncharacterized protein</fullName>
    </submittedName>
</protein>